<reference evidence="3 4" key="1">
    <citation type="submission" date="2018-08" db="EMBL/GenBank/DDBJ databases">
        <title>Form III RuBisCO-mediated autotrophy in Thermodesulfobium bacteria.</title>
        <authorList>
            <person name="Toshchakov S.V."/>
            <person name="Kublanov I.V."/>
            <person name="Frolov E."/>
            <person name="Bonch-Osmolovskaya E.A."/>
            <person name="Tourova T.P."/>
            <person name="Chernych N.A."/>
            <person name="Lebedinsky A.V."/>
        </authorList>
    </citation>
    <scope>NUCLEOTIDE SEQUENCE [LARGE SCALE GENOMIC DNA]</scope>
    <source>
        <strain evidence="3 4">SR</strain>
    </source>
</reference>
<name>A0A3D8P8H9_9THEO</name>
<feature type="chain" id="PRO_5017770734" description="DUF5666 domain-containing protein" evidence="1">
    <location>
        <begin position="30"/>
        <end position="188"/>
    </location>
</feature>
<dbReference type="AlphaFoldDB" id="A0A3D8P8H9"/>
<gene>
    <name evidence="3" type="ORF">DXX99_01425</name>
</gene>
<keyword evidence="4" id="KW-1185">Reference proteome</keyword>
<accession>A0A3D8P8H9</accession>
<keyword evidence="1" id="KW-0732">Signal</keyword>
<dbReference type="EMBL" id="QSLN01000001">
    <property type="protein sequence ID" value="RDV84739.1"/>
    <property type="molecule type" value="Genomic_DNA"/>
</dbReference>
<evidence type="ECO:0000313" key="3">
    <source>
        <dbReference type="EMBL" id="RDV84739.1"/>
    </source>
</evidence>
<dbReference type="InterPro" id="IPR043724">
    <property type="entry name" value="DUF5666"/>
</dbReference>
<protein>
    <recommendedName>
        <fullName evidence="2">DUF5666 domain-containing protein</fullName>
    </recommendedName>
</protein>
<feature type="signal peptide" evidence="1">
    <location>
        <begin position="1"/>
        <end position="29"/>
    </location>
</feature>
<dbReference type="Proteomes" id="UP000256329">
    <property type="component" value="Unassembled WGS sequence"/>
</dbReference>
<organism evidence="3 4">
    <name type="scientific">Ammonifex thiophilus</name>
    <dbReference type="NCBI Taxonomy" id="444093"/>
    <lineage>
        <taxon>Bacteria</taxon>
        <taxon>Bacillati</taxon>
        <taxon>Bacillota</taxon>
        <taxon>Clostridia</taxon>
        <taxon>Thermoanaerobacterales</taxon>
        <taxon>Thermoanaerobacteraceae</taxon>
        <taxon>Ammonifex</taxon>
    </lineage>
</organism>
<feature type="domain" description="DUF5666" evidence="2">
    <location>
        <begin position="99"/>
        <end position="155"/>
    </location>
</feature>
<comment type="caution">
    <text evidence="3">The sequence shown here is derived from an EMBL/GenBank/DDBJ whole genome shotgun (WGS) entry which is preliminary data.</text>
</comment>
<dbReference type="Pfam" id="PF18914">
    <property type="entry name" value="DUF5666"/>
    <property type="match status" value="1"/>
</dbReference>
<evidence type="ECO:0000313" key="4">
    <source>
        <dbReference type="Proteomes" id="UP000256329"/>
    </source>
</evidence>
<sequence length="188" mass="20373">MVRVRRVKLLVSGLLVLALLAAAVWPALADQGRGDTLRLHQRDRLRDCTSVEAKVYAEKSLPPELVTAVEKLNLEQLRALDRLVHLRIKELKPTVEFSGEVSAVSGNTFTVTRGGKKGGQESKTFTLTSDTKIEAKGKGSATLERGQRVKVKATKEGKALEVRILPAAKFRAGGHGNSGAQVKVEVAR</sequence>
<proteinExistence type="predicted"/>
<evidence type="ECO:0000256" key="1">
    <source>
        <dbReference type="SAM" id="SignalP"/>
    </source>
</evidence>
<evidence type="ECO:0000259" key="2">
    <source>
        <dbReference type="Pfam" id="PF18914"/>
    </source>
</evidence>